<evidence type="ECO:0000313" key="4">
    <source>
        <dbReference type="EMBL" id="TCT15058.1"/>
    </source>
</evidence>
<dbReference type="AlphaFoldDB" id="A0A4R3MR52"/>
<evidence type="ECO:0000256" key="1">
    <source>
        <dbReference type="ARBA" id="ARBA00022737"/>
    </source>
</evidence>
<dbReference type="Gene3D" id="3.10.50.10">
    <property type="match status" value="1"/>
</dbReference>
<dbReference type="PANTHER" id="PTHR46066:SF2">
    <property type="entry name" value="CHITINASE DOMAIN-CONTAINING PROTEIN 1"/>
    <property type="match status" value="1"/>
</dbReference>
<dbReference type="InterPro" id="IPR001119">
    <property type="entry name" value="SLH_dom"/>
</dbReference>
<reference evidence="4 5" key="1">
    <citation type="submission" date="2019-03" db="EMBL/GenBank/DDBJ databases">
        <title>Genomic Encyclopedia of Type Strains, Phase IV (KMG-IV): sequencing the most valuable type-strain genomes for metagenomic binning, comparative biology and taxonomic classification.</title>
        <authorList>
            <person name="Goeker M."/>
        </authorList>
    </citation>
    <scope>NUCLEOTIDE SEQUENCE [LARGE SCALE GENOMIC DNA]</scope>
    <source>
        <strain evidence="4 5">DSM 24629</strain>
    </source>
</reference>
<feature type="domain" description="SLH" evidence="2">
    <location>
        <begin position="543"/>
        <end position="602"/>
    </location>
</feature>
<dbReference type="Proteomes" id="UP000294902">
    <property type="component" value="Unassembled WGS sequence"/>
</dbReference>
<feature type="domain" description="GH18" evidence="3">
    <location>
        <begin position="99"/>
        <end position="421"/>
    </location>
</feature>
<dbReference type="SUPFAM" id="SSF51445">
    <property type="entry name" value="(Trans)glycosidases"/>
    <property type="match status" value="1"/>
</dbReference>
<dbReference type="Pfam" id="PF00395">
    <property type="entry name" value="SLH"/>
    <property type="match status" value="3"/>
</dbReference>
<protein>
    <submittedName>
        <fullName evidence="4">S-layer family protein</fullName>
    </submittedName>
</protein>
<dbReference type="InterPro" id="IPR001223">
    <property type="entry name" value="Glyco_hydro18_cat"/>
</dbReference>
<proteinExistence type="predicted"/>
<keyword evidence="1" id="KW-0677">Repeat</keyword>
<evidence type="ECO:0000259" key="2">
    <source>
        <dbReference type="PROSITE" id="PS51272"/>
    </source>
</evidence>
<dbReference type="RefSeq" id="WP_165878517.1">
    <property type="nucleotide sequence ID" value="NZ_SMAL01000004.1"/>
</dbReference>
<evidence type="ECO:0000313" key="5">
    <source>
        <dbReference type="Proteomes" id="UP000294902"/>
    </source>
</evidence>
<feature type="domain" description="SLH" evidence="2">
    <location>
        <begin position="478"/>
        <end position="541"/>
    </location>
</feature>
<dbReference type="InterPro" id="IPR029070">
    <property type="entry name" value="Chitinase_insertion_sf"/>
</dbReference>
<dbReference type="PROSITE" id="PS51910">
    <property type="entry name" value="GH18_2"/>
    <property type="match status" value="1"/>
</dbReference>
<feature type="domain" description="SLH" evidence="2">
    <location>
        <begin position="418"/>
        <end position="477"/>
    </location>
</feature>
<name>A0A4R3MR52_9FIRM</name>
<dbReference type="GO" id="GO:0008061">
    <property type="term" value="F:chitin binding"/>
    <property type="evidence" value="ECO:0007669"/>
    <property type="project" value="InterPro"/>
</dbReference>
<comment type="caution">
    <text evidence="4">The sequence shown here is derived from an EMBL/GenBank/DDBJ whole genome shotgun (WGS) entry which is preliminary data.</text>
</comment>
<dbReference type="Pfam" id="PF00704">
    <property type="entry name" value="Glyco_hydro_18"/>
    <property type="match status" value="1"/>
</dbReference>
<dbReference type="InterPro" id="IPR017853">
    <property type="entry name" value="GH"/>
</dbReference>
<accession>A0A4R3MR52</accession>
<dbReference type="SMART" id="SM00636">
    <property type="entry name" value="Glyco_18"/>
    <property type="match status" value="1"/>
</dbReference>
<dbReference type="EMBL" id="SMAL01000004">
    <property type="protein sequence ID" value="TCT15058.1"/>
    <property type="molecule type" value="Genomic_DNA"/>
</dbReference>
<sequence>MVLHNYSFKATNNQIQLILELDNSLYEFANEFNKLKPDKESIQVLIKKINKLYPNIKFTAINIMIGSLLVASIPIYSQQAQSTNLPIVNEVKQETNRFNMTYLYFGSMTTQYNSVTKAKDTLQVISPSYFDIDKNGKLMLNHNQLNTNFINAMKAHNIRVVPFLSNHFDRVAGQLALQDYIGLANELAYYIEFYNLDGINVDIENINHTEKNQFTNFIKYLREIVPEHKEVSVAVPANPKGWTLGWHGAYDYTALAEYADYLMIMAYDEHYFSSKPGPVASYSFVEDSIKYALKYAPKEKIVLGLPFYGRYWLNGGATGGHGLHLTQVERLKDLYPHKVYYDHHFKSPMVEITVRQTDPVTNIHGRPLAPGTYTIWYENDDSIKSKLSLVQKYDLKGTGSWSLGQENNHIWSFYNLWLNGTYFSDIDTTWAKDAILEIANRNWMVGLGETRFEPKSNLTRGQAATLLTNILNLQVEKNLNSNFNDINNHWAKDYINTVSKHNIMIGYDNGNFNPDQVLTREEMSMLLFRILSLDDNTVSNAVFSDVENTRWSFDAIQRLASSGVVQGYGDNTFRPAQPIKRDEMASLLFRISDEIEQLSLSD</sequence>
<dbReference type="PROSITE" id="PS51272">
    <property type="entry name" value="SLH"/>
    <property type="match status" value="3"/>
</dbReference>
<gene>
    <name evidence="4" type="ORF">EDC18_104208</name>
</gene>
<dbReference type="Gene3D" id="3.20.20.80">
    <property type="entry name" value="Glycosidases"/>
    <property type="match status" value="1"/>
</dbReference>
<keyword evidence="5" id="KW-1185">Reference proteome</keyword>
<dbReference type="GO" id="GO:0005975">
    <property type="term" value="P:carbohydrate metabolic process"/>
    <property type="evidence" value="ECO:0007669"/>
    <property type="project" value="InterPro"/>
</dbReference>
<organism evidence="4 5">
    <name type="scientific">Natranaerovirga pectinivora</name>
    <dbReference type="NCBI Taxonomy" id="682400"/>
    <lineage>
        <taxon>Bacteria</taxon>
        <taxon>Bacillati</taxon>
        <taxon>Bacillota</taxon>
        <taxon>Clostridia</taxon>
        <taxon>Lachnospirales</taxon>
        <taxon>Natranaerovirgaceae</taxon>
        <taxon>Natranaerovirga</taxon>
    </lineage>
</organism>
<evidence type="ECO:0000259" key="3">
    <source>
        <dbReference type="PROSITE" id="PS51910"/>
    </source>
</evidence>
<dbReference type="InterPro" id="IPR011583">
    <property type="entry name" value="Chitinase_II/V-like_cat"/>
</dbReference>
<dbReference type="PANTHER" id="PTHR46066">
    <property type="entry name" value="CHITINASE DOMAIN-CONTAINING PROTEIN 1 FAMILY MEMBER"/>
    <property type="match status" value="1"/>
</dbReference>